<proteinExistence type="predicted"/>
<accession>A0A1X7U024</accession>
<reference evidence="1" key="1">
    <citation type="submission" date="2017-05" db="UniProtKB">
        <authorList>
            <consortium name="EnsemblMetazoa"/>
        </authorList>
    </citation>
    <scope>IDENTIFICATION</scope>
</reference>
<dbReference type="AlphaFoldDB" id="A0A1X7U024"/>
<sequence>INKNFKLLQNFRMELKCMY</sequence>
<dbReference type="InParanoid" id="A0A1X7U024"/>
<dbReference type="EnsemblMetazoa" id="Aqu2.1.20930_001">
    <property type="protein sequence ID" value="Aqu2.1.20930_001"/>
    <property type="gene ID" value="Aqu2.1.20930"/>
</dbReference>
<name>A0A1X7U024_AMPQE</name>
<organism evidence="1">
    <name type="scientific">Amphimedon queenslandica</name>
    <name type="common">Sponge</name>
    <dbReference type="NCBI Taxonomy" id="400682"/>
    <lineage>
        <taxon>Eukaryota</taxon>
        <taxon>Metazoa</taxon>
        <taxon>Porifera</taxon>
        <taxon>Demospongiae</taxon>
        <taxon>Heteroscleromorpha</taxon>
        <taxon>Haplosclerida</taxon>
        <taxon>Niphatidae</taxon>
        <taxon>Amphimedon</taxon>
    </lineage>
</organism>
<protein>
    <submittedName>
        <fullName evidence="1">Uncharacterized protein</fullName>
    </submittedName>
</protein>
<evidence type="ECO:0000313" key="1">
    <source>
        <dbReference type="EnsemblMetazoa" id="Aqu2.1.20930_001"/>
    </source>
</evidence>